<gene>
    <name evidence="4" type="ORF">PPENT_87.1.T0640001</name>
</gene>
<keyword evidence="5" id="KW-1185">Reference proteome</keyword>
<dbReference type="PANTHER" id="PTHR22847">
    <property type="entry name" value="WD40 REPEAT PROTEIN"/>
    <property type="match status" value="1"/>
</dbReference>
<feature type="repeat" description="WD" evidence="3">
    <location>
        <begin position="32"/>
        <end position="55"/>
    </location>
</feature>
<dbReference type="PANTHER" id="PTHR22847:SF637">
    <property type="entry name" value="WD REPEAT DOMAIN 5B"/>
    <property type="match status" value="1"/>
</dbReference>
<comment type="caution">
    <text evidence="4">The sequence shown here is derived from an EMBL/GenBank/DDBJ whole genome shotgun (WGS) entry which is preliminary data.</text>
</comment>
<dbReference type="AlphaFoldDB" id="A0A8S1VFP1"/>
<dbReference type="Pfam" id="PF00400">
    <property type="entry name" value="WD40"/>
    <property type="match status" value="2"/>
</dbReference>
<evidence type="ECO:0000313" key="4">
    <source>
        <dbReference type="EMBL" id="CAD8175767.1"/>
    </source>
</evidence>
<dbReference type="PROSITE" id="PS00678">
    <property type="entry name" value="WD_REPEATS_1"/>
    <property type="match status" value="2"/>
</dbReference>
<evidence type="ECO:0000256" key="3">
    <source>
        <dbReference type="PROSITE-ProRule" id="PRU00221"/>
    </source>
</evidence>
<dbReference type="SMART" id="SM00320">
    <property type="entry name" value="WD40"/>
    <property type="match status" value="2"/>
</dbReference>
<keyword evidence="2" id="KW-0677">Repeat</keyword>
<keyword evidence="1 3" id="KW-0853">WD repeat</keyword>
<accession>A0A8S1VFP1</accession>
<dbReference type="EMBL" id="CAJJDO010000064">
    <property type="protein sequence ID" value="CAD8175767.1"/>
    <property type="molecule type" value="Genomic_DNA"/>
</dbReference>
<dbReference type="PROSITE" id="PS50082">
    <property type="entry name" value="WD_REPEATS_2"/>
    <property type="match status" value="2"/>
</dbReference>
<name>A0A8S1VFP1_9CILI</name>
<proteinExistence type="predicted"/>
<dbReference type="PROSITE" id="PS50294">
    <property type="entry name" value="WD_REPEATS_REGION"/>
    <property type="match status" value="1"/>
</dbReference>
<dbReference type="GO" id="GO:1990234">
    <property type="term" value="C:transferase complex"/>
    <property type="evidence" value="ECO:0007669"/>
    <property type="project" value="UniProtKB-ARBA"/>
</dbReference>
<sequence>MHNQTYFKKQRKHSLPFENQSPTIRWSYQYCLLTSGSSDKSIRLWDVKTGQQKDKLDDHTNAVYSVCFSPDENKLASGSSDKSIYIWDVKQGQKIQSTDKHYKDLLKQFQIPLQQHNHIFEASNYMTTLLISKKAMFQVKGALILKGQFMNQSGFDLKTLFKQKGSFILEDFKQQ</sequence>
<evidence type="ECO:0000313" key="5">
    <source>
        <dbReference type="Proteomes" id="UP000689195"/>
    </source>
</evidence>
<dbReference type="OrthoDB" id="312140at2759"/>
<feature type="repeat" description="WD" evidence="3">
    <location>
        <begin position="56"/>
        <end position="97"/>
    </location>
</feature>
<organism evidence="4 5">
    <name type="scientific">Paramecium pentaurelia</name>
    <dbReference type="NCBI Taxonomy" id="43138"/>
    <lineage>
        <taxon>Eukaryota</taxon>
        <taxon>Sar</taxon>
        <taxon>Alveolata</taxon>
        <taxon>Ciliophora</taxon>
        <taxon>Intramacronucleata</taxon>
        <taxon>Oligohymenophorea</taxon>
        <taxon>Peniculida</taxon>
        <taxon>Parameciidae</taxon>
        <taxon>Paramecium</taxon>
    </lineage>
</organism>
<dbReference type="InterPro" id="IPR001680">
    <property type="entry name" value="WD40_rpt"/>
</dbReference>
<dbReference type="InterPro" id="IPR019775">
    <property type="entry name" value="WD40_repeat_CS"/>
</dbReference>
<evidence type="ECO:0000256" key="2">
    <source>
        <dbReference type="ARBA" id="ARBA00022737"/>
    </source>
</evidence>
<dbReference type="Proteomes" id="UP000689195">
    <property type="component" value="Unassembled WGS sequence"/>
</dbReference>
<protein>
    <submittedName>
        <fullName evidence="4">Uncharacterized protein</fullName>
    </submittedName>
</protein>
<reference evidence="4" key="1">
    <citation type="submission" date="2021-01" db="EMBL/GenBank/DDBJ databases">
        <authorList>
            <consortium name="Genoscope - CEA"/>
            <person name="William W."/>
        </authorList>
    </citation>
    <scope>NUCLEOTIDE SEQUENCE</scope>
</reference>
<evidence type="ECO:0000256" key="1">
    <source>
        <dbReference type="ARBA" id="ARBA00022574"/>
    </source>
</evidence>